<organism evidence="5 6">
    <name type="scientific">Dendryphion nanum</name>
    <dbReference type="NCBI Taxonomy" id="256645"/>
    <lineage>
        <taxon>Eukaryota</taxon>
        <taxon>Fungi</taxon>
        <taxon>Dikarya</taxon>
        <taxon>Ascomycota</taxon>
        <taxon>Pezizomycotina</taxon>
        <taxon>Dothideomycetes</taxon>
        <taxon>Pleosporomycetidae</taxon>
        <taxon>Pleosporales</taxon>
        <taxon>Torulaceae</taxon>
        <taxon>Dendryphion</taxon>
    </lineage>
</organism>
<keyword evidence="3" id="KW-0732">Signal</keyword>
<feature type="compositionally biased region" description="Basic and acidic residues" evidence="2">
    <location>
        <begin position="717"/>
        <end position="742"/>
    </location>
</feature>
<feature type="region of interest" description="Disordered" evidence="2">
    <location>
        <begin position="416"/>
        <end position="454"/>
    </location>
</feature>
<feature type="region of interest" description="Disordered" evidence="2">
    <location>
        <begin position="306"/>
        <end position="334"/>
    </location>
</feature>
<dbReference type="Proteomes" id="UP000700596">
    <property type="component" value="Unassembled WGS sequence"/>
</dbReference>
<feature type="compositionally biased region" description="Polar residues" evidence="2">
    <location>
        <begin position="324"/>
        <end position="334"/>
    </location>
</feature>
<protein>
    <recommendedName>
        <fullName evidence="4">Ubiquitin-like domain-containing protein</fullName>
    </recommendedName>
</protein>
<comment type="caution">
    <text evidence="5">The sequence shown here is derived from an EMBL/GenBank/DDBJ whole genome shotgun (WGS) entry which is preliminary data.</text>
</comment>
<dbReference type="Pfam" id="PF22893">
    <property type="entry name" value="ULD_2"/>
    <property type="match status" value="1"/>
</dbReference>
<evidence type="ECO:0000256" key="1">
    <source>
        <dbReference type="SAM" id="Coils"/>
    </source>
</evidence>
<dbReference type="EMBL" id="JAGMWT010000010">
    <property type="protein sequence ID" value="KAH7121268.1"/>
    <property type="molecule type" value="Genomic_DNA"/>
</dbReference>
<feature type="signal peptide" evidence="3">
    <location>
        <begin position="1"/>
        <end position="19"/>
    </location>
</feature>
<accession>A0A9P9DLD1</accession>
<evidence type="ECO:0000256" key="2">
    <source>
        <dbReference type="SAM" id="MobiDB-lite"/>
    </source>
</evidence>
<feature type="compositionally biased region" description="Basic and acidic residues" evidence="2">
    <location>
        <begin position="310"/>
        <end position="320"/>
    </location>
</feature>
<dbReference type="GO" id="GO:0006355">
    <property type="term" value="P:regulation of DNA-templated transcription"/>
    <property type="evidence" value="ECO:0007669"/>
    <property type="project" value="InterPro"/>
</dbReference>
<evidence type="ECO:0000259" key="4">
    <source>
        <dbReference type="Pfam" id="PF22893"/>
    </source>
</evidence>
<feature type="compositionally biased region" description="Basic and acidic residues" evidence="2">
    <location>
        <begin position="441"/>
        <end position="454"/>
    </location>
</feature>
<proteinExistence type="predicted"/>
<evidence type="ECO:0000313" key="6">
    <source>
        <dbReference type="Proteomes" id="UP000700596"/>
    </source>
</evidence>
<keyword evidence="1" id="KW-0175">Coiled coil</keyword>
<name>A0A9P9DLD1_9PLEO</name>
<keyword evidence="6" id="KW-1185">Reference proteome</keyword>
<feature type="compositionally biased region" description="Pro residues" evidence="2">
    <location>
        <begin position="697"/>
        <end position="714"/>
    </location>
</feature>
<evidence type="ECO:0000313" key="5">
    <source>
        <dbReference type="EMBL" id="KAH7121268.1"/>
    </source>
</evidence>
<reference evidence="5" key="1">
    <citation type="journal article" date="2021" name="Nat. Commun.">
        <title>Genetic determinants of endophytism in the Arabidopsis root mycobiome.</title>
        <authorList>
            <person name="Mesny F."/>
            <person name="Miyauchi S."/>
            <person name="Thiergart T."/>
            <person name="Pickel B."/>
            <person name="Atanasova L."/>
            <person name="Karlsson M."/>
            <person name="Huettel B."/>
            <person name="Barry K.W."/>
            <person name="Haridas S."/>
            <person name="Chen C."/>
            <person name="Bauer D."/>
            <person name="Andreopoulos W."/>
            <person name="Pangilinan J."/>
            <person name="LaButti K."/>
            <person name="Riley R."/>
            <person name="Lipzen A."/>
            <person name="Clum A."/>
            <person name="Drula E."/>
            <person name="Henrissat B."/>
            <person name="Kohler A."/>
            <person name="Grigoriev I.V."/>
            <person name="Martin F.M."/>
            <person name="Hacquard S."/>
        </authorList>
    </citation>
    <scope>NUCLEOTIDE SEQUENCE</scope>
    <source>
        <strain evidence="5">MPI-CAGE-CH-0243</strain>
    </source>
</reference>
<dbReference type="AlphaFoldDB" id="A0A9P9DLD1"/>
<dbReference type="OrthoDB" id="3045089at2759"/>
<sequence>MAEIIGIVASILTLAGAGAKLADTLRNVSNTIISAENEASLIAADISVFSSSLTQLSKLIGDRLSPESLKLYEIVSVLIPACKALIEELDKLVGDPMDFRMKHPLWIKLLKIKFRWLIQGPKVAFVKSLIESFKLTMVFLVSTMDLAEAIHRDAPDTIRKSLKIQVESNIGFAEDAKAKLLKFQNPPHASEESLGMLTDSDAVSFQTTSTLVPTSIVSDGDIGLSQAVVTYNPNSEKTDEDDLYETSLYSTDSECAAVSLSQCSKELVRIIEVQEMTAALAKDILSIAPQPAWNWSWDSTRQSLSDESNFEEKKVWKEEPDSGENASGTRSAQHNAFAEVPLPTVTREFSKMEEKNSRSPVVSGTTMYNDSSATQDIDPMQFLDTQPVDRLTDIEAIIRKVLGEALPALNMRAAPTTAASSTIPDPLPNDRTYRPPTQERSSSDQDSRDWWQRTDDGMEKLTKLERFMLEERDKSIREQAALEIERKSQSISAQKRADEDKLAKLEMLILAQKDEQLKREAALEAQRAAQQAAAQEAAAKIAKEKKAAAEAASLLLEAAKKAREEAEAKAAKEARELKEGHEKALAEAKQAAEELERAKRSAEEEVAKLKPSDAPQLPIRFKDAVGRKFSFPWHICKTWKGFEALVKQAFLHVDVIGPHVNEGHYDLVGPDGEIILPQVWEKMVQPDWQISMHMWPMPEPPPPPPPPGLLPQPSPGKRGDGLKASKLRDSLGKLFERSSERT</sequence>
<feature type="domain" description="Ubiquitin-like" evidence="4">
    <location>
        <begin position="616"/>
        <end position="698"/>
    </location>
</feature>
<dbReference type="InterPro" id="IPR054464">
    <property type="entry name" value="ULD_fung"/>
</dbReference>
<feature type="chain" id="PRO_5040284036" description="Ubiquitin-like domain-containing protein" evidence="3">
    <location>
        <begin position="20"/>
        <end position="742"/>
    </location>
</feature>
<dbReference type="PANTHER" id="PTHR36167">
    <property type="entry name" value="C2H2 FINGER DOMAIN TRANSCRIPTION FACTOR (EUROFUNG)-RELATED"/>
    <property type="match status" value="1"/>
</dbReference>
<dbReference type="InterPro" id="IPR039327">
    <property type="entry name" value="CON7-like"/>
</dbReference>
<dbReference type="PANTHER" id="PTHR36167:SF3">
    <property type="entry name" value="C2H2 FINGER DOMAIN TRANSCRIPTION FACTOR (EUROFUNG)-RELATED"/>
    <property type="match status" value="1"/>
</dbReference>
<feature type="coiled-coil region" evidence="1">
    <location>
        <begin position="518"/>
        <end position="612"/>
    </location>
</feature>
<evidence type="ECO:0000256" key="3">
    <source>
        <dbReference type="SAM" id="SignalP"/>
    </source>
</evidence>
<feature type="region of interest" description="Disordered" evidence="2">
    <location>
        <begin position="694"/>
        <end position="742"/>
    </location>
</feature>
<gene>
    <name evidence="5" type="ORF">B0J11DRAFT_582011</name>
</gene>